<protein>
    <submittedName>
        <fullName evidence="2">Uncharacterized protein</fullName>
    </submittedName>
</protein>
<evidence type="ECO:0000313" key="2">
    <source>
        <dbReference type="EMBL" id="ACO64795.1"/>
    </source>
</evidence>
<accession>C1EA48</accession>
<feature type="region of interest" description="Disordered" evidence="1">
    <location>
        <begin position="84"/>
        <end position="148"/>
    </location>
</feature>
<name>C1EA48_MICCC</name>
<dbReference type="EMBL" id="CP001328">
    <property type="protein sequence ID" value="ACO64795.1"/>
    <property type="molecule type" value="Genomic_DNA"/>
</dbReference>
<keyword evidence="3" id="KW-1185">Reference proteome</keyword>
<reference evidence="2 3" key="1">
    <citation type="journal article" date="2009" name="Science">
        <title>Green evolution and dynamic adaptations revealed by genomes of the marine picoeukaryotes Micromonas.</title>
        <authorList>
            <person name="Worden A.Z."/>
            <person name="Lee J.H."/>
            <person name="Mock T."/>
            <person name="Rouze P."/>
            <person name="Simmons M.P."/>
            <person name="Aerts A.L."/>
            <person name="Allen A.E."/>
            <person name="Cuvelier M.L."/>
            <person name="Derelle E."/>
            <person name="Everett M.V."/>
            <person name="Foulon E."/>
            <person name="Grimwood J."/>
            <person name="Gundlach H."/>
            <person name="Henrissat B."/>
            <person name="Napoli C."/>
            <person name="McDonald S.M."/>
            <person name="Parker M.S."/>
            <person name="Rombauts S."/>
            <person name="Salamov A."/>
            <person name="Von Dassow P."/>
            <person name="Badger J.H."/>
            <person name="Coutinho P.M."/>
            <person name="Demir E."/>
            <person name="Dubchak I."/>
            <person name="Gentemann C."/>
            <person name="Eikrem W."/>
            <person name="Gready J.E."/>
            <person name="John U."/>
            <person name="Lanier W."/>
            <person name="Lindquist E.A."/>
            <person name="Lucas S."/>
            <person name="Mayer K.F."/>
            <person name="Moreau H."/>
            <person name="Not F."/>
            <person name="Otillar R."/>
            <person name="Panaud O."/>
            <person name="Pangilinan J."/>
            <person name="Paulsen I."/>
            <person name="Piegu B."/>
            <person name="Poliakov A."/>
            <person name="Robbens S."/>
            <person name="Schmutz J."/>
            <person name="Toulza E."/>
            <person name="Wyss T."/>
            <person name="Zelensky A."/>
            <person name="Zhou K."/>
            <person name="Armbrust E.V."/>
            <person name="Bhattacharya D."/>
            <person name="Goodenough U.W."/>
            <person name="Van de Peer Y."/>
            <person name="Grigoriev I.V."/>
        </authorList>
    </citation>
    <scope>NUCLEOTIDE SEQUENCE [LARGE SCALE GENOMIC DNA]</scope>
    <source>
        <strain evidence="3">RCC299 / NOUM17</strain>
    </source>
</reference>
<feature type="compositionally biased region" description="Low complexity" evidence="1">
    <location>
        <begin position="29"/>
        <end position="41"/>
    </location>
</feature>
<feature type="compositionally biased region" description="Basic and acidic residues" evidence="1">
    <location>
        <begin position="55"/>
        <end position="67"/>
    </location>
</feature>
<dbReference type="RefSeq" id="XP_002503537.1">
    <property type="nucleotide sequence ID" value="XM_002503491.1"/>
</dbReference>
<dbReference type="InParanoid" id="C1EA48"/>
<feature type="compositionally biased region" description="Gly residues" evidence="1">
    <location>
        <begin position="122"/>
        <end position="137"/>
    </location>
</feature>
<proteinExistence type="predicted"/>
<organism evidence="2 3">
    <name type="scientific">Micromonas commoda (strain RCC299 / NOUM17 / CCMP2709)</name>
    <name type="common">Picoplanktonic green alga</name>
    <dbReference type="NCBI Taxonomy" id="296587"/>
    <lineage>
        <taxon>Eukaryota</taxon>
        <taxon>Viridiplantae</taxon>
        <taxon>Chlorophyta</taxon>
        <taxon>Mamiellophyceae</taxon>
        <taxon>Mamiellales</taxon>
        <taxon>Mamiellaceae</taxon>
        <taxon>Micromonas</taxon>
    </lineage>
</organism>
<gene>
    <name evidence="2" type="ORF">MICPUN_59946</name>
</gene>
<dbReference type="GeneID" id="8244828"/>
<dbReference type="Proteomes" id="UP000002009">
    <property type="component" value="Chromosome 7"/>
</dbReference>
<evidence type="ECO:0000256" key="1">
    <source>
        <dbReference type="SAM" id="MobiDB-lite"/>
    </source>
</evidence>
<feature type="region of interest" description="Disordered" evidence="1">
    <location>
        <begin position="29"/>
        <end position="67"/>
    </location>
</feature>
<dbReference type="AlphaFoldDB" id="C1EA48"/>
<dbReference type="KEGG" id="mis:MICPUN_59946"/>
<feature type="compositionally biased region" description="Low complexity" evidence="1">
    <location>
        <begin position="84"/>
        <end position="104"/>
    </location>
</feature>
<sequence length="148" mass="14611">MSPAPALALTDEAKAALMAEARAKAAAQAQAQAPIAAAPPATSEQTSRFITAPELSDRDGIDARNLTRGDADADGFAAATYDAASAPSDASSEAAAAPPTATYVAPPPGALPEPENPENVNAGGGVFGLFQSGGGGSEEPQGKKFGLF</sequence>
<evidence type="ECO:0000313" key="3">
    <source>
        <dbReference type="Proteomes" id="UP000002009"/>
    </source>
</evidence>